<evidence type="ECO:0000313" key="2">
    <source>
        <dbReference type="Proteomes" id="UP000017127"/>
    </source>
</evidence>
<keyword evidence="2" id="KW-1185">Reference proteome</keyword>
<organism evidence="1 2">
    <name type="scientific">Lyngbya aestuarii BL J</name>
    <dbReference type="NCBI Taxonomy" id="1348334"/>
    <lineage>
        <taxon>Bacteria</taxon>
        <taxon>Bacillati</taxon>
        <taxon>Cyanobacteriota</taxon>
        <taxon>Cyanophyceae</taxon>
        <taxon>Oscillatoriophycideae</taxon>
        <taxon>Oscillatoriales</taxon>
        <taxon>Microcoleaceae</taxon>
        <taxon>Lyngbya</taxon>
    </lineage>
</organism>
<name>U7Q8Y9_9CYAN</name>
<accession>U7Q8Y9</accession>
<protein>
    <submittedName>
        <fullName evidence="1">Uncharacterized protein</fullName>
    </submittedName>
</protein>
<dbReference type="Proteomes" id="UP000017127">
    <property type="component" value="Unassembled WGS sequence"/>
</dbReference>
<dbReference type="EMBL" id="AUZM01000282">
    <property type="protein sequence ID" value="ERT03667.1"/>
    <property type="molecule type" value="Genomic_DNA"/>
</dbReference>
<dbReference type="OrthoDB" id="499075at2"/>
<dbReference type="PATRIC" id="fig|1348334.3.peg.6008"/>
<dbReference type="AlphaFoldDB" id="U7Q8Y9"/>
<evidence type="ECO:0000313" key="1">
    <source>
        <dbReference type="EMBL" id="ERT03667.1"/>
    </source>
</evidence>
<proteinExistence type="predicted"/>
<comment type="caution">
    <text evidence="1">The sequence shown here is derived from an EMBL/GenBank/DDBJ whole genome shotgun (WGS) entry which is preliminary data.</text>
</comment>
<sequence>MREFLFESPTVAGIAKIIEENKSKQTDDPEIKKLLEEIENLSSEEVESVLSIQGNLQEDDDKT</sequence>
<gene>
    <name evidence="1" type="ORF">M595_6393</name>
</gene>
<reference evidence="1 2" key="1">
    <citation type="journal article" date="2013" name="Front. Microbiol.">
        <title>Comparative genomic analyses of the cyanobacterium, Lyngbya aestuarii BL J, a powerful hydrogen producer.</title>
        <authorList>
            <person name="Kothari A."/>
            <person name="Vaughn M."/>
            <person name="Garcia-Pichel F."/>
        </authorList>
    </citation>
    <scope>NUCLEOTIDE SEQUENCE [LARGE SCALE GENOMIC DNA]</scope>
    <source>
        <strain evidence="1 2">BL J</strain>
    </source>
</reference>